<proteinExistence type="inferred from homology"/>
<dbReference type="PRINTS" id="PR00171">
    <property type="entry name" value="SUGRTRNSPORT"/>
</dbReference>
<name>A0A2U3ECM6_PURLI</name>
<protein>
    <submittedName>
        <fullName evidence="9">Sugar/inositol transporter</fullName>
    </submittedName>
</protein>
<dbReference type="InterPro" id="IPR005828">
    <property type="entry name" value="MFS_sugar_transport-like"/>
</dbReference>
<dbReference type="SUPFAM" id="SSF103473">
    <property type="entry name" value="MFS general substrate transporter"/>
    <property type="match status" value="1"/>
</dbReference>
<evidence type="ECO:0000313" key="9">
    <source>
        <dbReference type="EMBL" id="PWI72284.1"/>
    </source>
</evidence>
<dbReference type="GO" id="GO:0015791">
    <property type="term" value="P:polyol transmembrane transport"/>
    <property type="evidence" value="ECO:0007669"/>
    <property type="project" value="UniProtKB-ARBA"/>
</dbReference>
<reference evidence="9 10" key="1">
    <citation type="journal article" date="2016" name="Front. Microbiol.">
        <title>Genome and transcriptome sequences reveal the specific parasitism of the nematophagous Purpureocillium lilacinum 36-1.</title>
        <authorList>
            <person name="Xie J."/>
            <person name="Li S."/>
            <person name="Mo C."/>
            <person name="Xiao X."/>
            <person name="Peng D."/>
            <person name="Wang G."/>
            <person name="Xiao Y."/>
        </authorList>
    </citation>
    <scope>NUCLEOTIDE SEQUENCE [LARGE SCALE GENOMIC DNA]</scope>
    <source>
        <strain evidence="9 10">36-1</strain>
    </source>
</reference>
<feature type="transmembrane region" description="Helical" evidence="7">
    <location>
        <begin position="905"/>
        <end position="928"/>
    </location>
</feature>
<keyword evidence="5 7" id="KW-1133">Transmembrane helix</keyword>
<dbReference type="PANTHER" id="PTHR48020">
    <property type="entry name" value="PROTON MYO-INOSITOL COTRANSPORTER"/>
    <property type="match status" value="1"/>
</dbReference>
<gene>
    <name evidence="9" type="ORF">PCL_10907</name>
</gene>
<comment type="similarity">
    <text evidence="2">Belongs to the major facilitator superfamily. Sugar transporter (TC 2.A.1.1) family.</text>
</comment>
<feature type="transmembrane region" description="Helical" evidence="7">
    <location>
        <begin position="588"/>
        <end position="605"/>
    </location>
</feature>
<evidence type="ECO:0000256" key="4">
    <source>
        <dbReference type="ARBA" id="ARBA00022692"/>
    </source>
</evidence>
<accession>A0A2U3ECM6</accession>
<comment type="subcellular location">
    <subcellularLocation>
        <location evidence="1">Membrane</location>
        <topology evidence="1">Multi-pass membrane protein</topology>
    </subcellularLocation>
</comment>
<dbReference type="Gene3D" id="1.20.1250.20">
    <property type="entry name" value="MFS general substrate transporter like domains"/>
    <property type="match status" value="1"/>
</dbReference>
<dbReference type="AlphaFoldDB" id="A0A2U3ECM6"/>
<keyword evidence="4 7" id="KW-0812">Transmembrane</keyword>
<keyword evidence="3" id="KW-0813">Transport</keyword>
<dbReference type="Pfam" id="PF00083">
    <property type="entry name" value="Sugar_tr"/>
    <property type="match status" value="1"/>
</dbReference>
<comment type="caution">
    <text evidence="9">The sequence shown here is derived from an EMBL/GenBank/DDBJ whole genome shotgun (WGS) entry which is preliminary data.</text>
</comment>
<evidence type="ECO:0000259" key="8">
    <source>
        <dbReference type="PROSITE" id="PS50850"/>
    </source>
</evidence>
<feature type="transmembrane region" description="Helical" evidence="7">
    <location>
        <begin position="647"/>
        <end position="670"/>
    </location>
</feature>
<dbReference type="NCBIfam" id="TIGR00879">
    <property type="entry name" value="SP"/>
    <property type="match status" value="1"/>
</dbReference>
<dbReference type="Proteomes" id="UP000245956">
    <property type="component" value="Unassembled WGS sequence"/>
</dbReference>
<evidence type="ECO:0000256" key="5">
    <source>
        <dbReference type="ARBA" id="ARBA00022989"/>
    </source>
</evidence>
<dbReference type="FunFam" id="1.20.1250.20:FF:000474">
    <property type="entry name" value="Sugar transporter, putative"/>
    <property type="match status" value="1"/>
</dbReference>
<feature type="transmembrane region" description="Helical" evidence="7">
    <location>
        <begin position="934"/>
        <end position="955"/>
    </location>
</feature>
<evidence type="ECO:0000256" key="2">
    <source>
        <dbReference type="ARBA" id="ARBA00010992"/>
    </source>
</evidence>
<evidence type="ECO:0000256" key="6">
    <source>
        <dbReference type="ARBA" id="ARBA00023136"/>
    </source>
</evidence>
<dbReference type="PROSITE" id="PS50850">
    <property type="entry name" value="MFS"/>
    <property type="match status" value="1"/>
</dbReference>
<evidence type="ECO:0000256" key="1">
    <source>
        <dbReference type="ARBA" id="ARBA00004141"/>
    </source>
</evidence>
<feature type="transmembrane region" description="Helical" evidence="7">
    <location>
        <begin position="617"/>
        <end position="635"/>
    </location>
</feature>
<organism evidence="9 10">
    <name type="scientific">Purpureocillium lilacinum</name>
    <name type="common">Paecilomyces lilacinus</name>
    <dbReference type="NCBI Taxonomy" id="33203"/>
    <lineage>
        <taxon>Eukaryota</taxon>
        <taxon>Fungi</taxon>
        <taxon>Dikarya</taxon>
        <taxon>Ascomycota</taxon>
        <taxon>Pezizomycotina</taxon>
        <taxon>Sordariomycetes</taxon>
        <taxon>Hypocreomycetidae</taxon>
        <taxon>Hypocreales</taxon>
        <taxon>Ophiocordycipitaceae</taxon>
        <taxon>Purpureocillium</taxon>
    </lineage>
</organism>
<dbReference type="EMBL" id="LCWV01000006">
    <property type="protein sequence ID" value="PWI72284.1"/>
    <property type="molecule type" value="Genomic_DNA"/>
</dbReference>
<evidence type="ECO:0000256" key="3">
    <source>
        <dbReference type="ARBA" id="ARBA00022448"/>
    </source>
</evidence>
<feature type="transmembrane region" description="Helical" evidence="7">
    <location>
        <begin position="676"/>
        <end position="697"/>
    </location>
</feature>
<feature type="transmembrane region" description="Helical" evidence="7">
    <location>
        <begin position="803"/>
        <end position="825"/>
    </location>
</feature>
<dbReference type="GO" id="GO:0015798">
    <property type="term" value="P:myo-inositol transport"/>
    <property type="evidence" value="ECO:0007669"/>
    <property type="project" value="UniProtKB-ARBA"/>
</dbReference>
<dbReference type="PANTHER" id="PTHR48020:SF40">
    <property type="entry name" value="MAJOR FACILITATOR SUPERFAMILY (MFS) PROFILE DOMAIN-CONTAINING PROTEIN"/>
    <property type="match status" value="1"/>
</dbReference>
<dbReference type="GO" id="GO:0016020">
    <property type="term" value="C:membrane"/>
    <property type="evidence" value="ECO:0007669"/>
    <property type="project" value="UniProtKB-SubCell"/>
</dbReference>
<evidence type="ECO:0000313" key="10">
    <source>
        <dbReference type="Proteomes" id="UP000245956"/>
    </source>
</evidence>
<feature type="transmembrane region" description="Helical" evidence="7">
    <location>
        <begin position="832"/>
        <end position="855"/>
    </location>
</feature>
<sequence>MPVVAAGASKERASTCHVYPARKEGTGFTLALHRHSPRFSFRVLSDFLSPKDTPRRDTLSLSTPLLDQGCLARLLSGLRRLCPTTVKIRQPPLTKAATSTVCLGLKLAAATATATAAPVVAPKCHDLAAGSSSRMLQSPPGCVTVWCTDRGRFIRFHVQSKRSISLYERLLQCPHAVVHLDKVALSSRKLRLRWLGTVGDATVSSPGCCLTDDYLQVSGVGAGRNQQQPCHWRADHEHCAMRASASVQGVSACARRAHSVREPDCSANAGLAVAQTPRLASTAGTELMPVASSTVLAYGNLIGPKLETADDKHFTAAWRVRRPGAGGRPSVCEAIHAAHVMDAGPLLGLHMLSILGAAATCRFRWLLERSLAALCRGAWGAVPGCGGSGVRLDWGVHLLWVAFGRAHGGHGDPYEEKGISHTEQIESKTELEARVRNPLGGIPRDQLMRDVEAFAVANNLQEHIQVLRKGALVAQNPNEVESIDGPERLTSEELAVLEKERTHKWHMPKRLFLTIATCSIGAACQGWDQTGSNGATIFFPAAYGLDEAGSDIDAIIVGLLNAGPYIGSALLGCWLADPLNNRLGRRGAIFFAGNFLIWPVIGSAFCRTWPQQMVCRLLMGVGMGAKASTVPIYAAENAPAAIRGALVMSWQMWTAFGIMMGTAFNLAVYAVPNINWRLMLGAPFLPAVPLLSLIFFCPESPRWYMKKGRYFDAWQSMMVLRHHPIQVARDIYYISAQLELEKQIVGKTNYATRFGQLFTIPRVRRANLAAFTVMIAQQMCGINIIAFYSTSIFTQSGLDARKAMIGSFGFGVVNWLFAFPAFWTIDTFGRRSLLLFTFPQMFWTLLAAGLCTLLPQGTKENPNEIRTGLVCLFVYLFGAFYSPGEGPVPYTYSAEVYPLSHRETGMGFAVANCLFWAAVLGTTFPFLLRQLDTVGAFGLYAGFNVVAFVMILFFVPETMQRTLEELDWVFAVPVRKFAAYQITDTIPWFFKRYVLFQRHATLRPLYDFEKNANAAKNNTSSDSDTGVRRRR</sequence>
<dbReference type="InterPro" id="IPR005829">
    <property type="entry name" value="Sugar_transporter_CS"/>
</dbReference>
<evidence type="ECO:0000256" key="7">
    <source>
        <dbReference type="SAM" id="Phobius"/>
    </source>
</evidence>
<feature type="domain" description="Major facilitator superfamily (MFS) profile" evidence="8">
    <location>
        <begin position="514"/>
        <end position="959"/>
    </location>
</feature>
<dbReference type="InterPro" id="IPR036259">
    <property type="entry name" value="MFS_trans_sf"/>
</dbReference>
<feature type="transmembrane region" description="Helical" evidence="7">
    <location>
        <begin position="867"/>
        <end position="884"/>
    </location>
</feature>
<dbReference type="InterPro" id="IPR020846">
    <property type="entry name" value="MFS_dom"/>
</dbReference>
<keyword evidence="6 7" id="KW-0472">Membrane</keyword>
<dbReference type="PROSITE" id="PS00217">
    <property type="entry name" value="SUGAR_TRANSPORT_2"/>
    <property type="match status" value="1"/>
</dbReference>
<dbReference type="InterPro" id="IPR003663">
    <property type="entry name" value="Sugar/inositol_transpt"/>
</dbReference>
<dbReference type="GO" id="GO:0022857">
    <property type="term" value="F:transmembrane transporter activity"/>
    <property type="evidence" value="ECO:0007669"/>
    <property type="project" value="InterPro"/>
</dbReference>
<feature type="transmembrane region" description="Helical" evidence="7">
    <location>
        <begin position="768"/>
        <end position="791"/>
    </location>
</feature>
<dbReference type="InterPro" id="IPR050814">
    <property type="entry name" value="Myo-inositol_Transporter"/>
</dbReference>